<gene>
    <name evidence="3" type="ORF">SETTUDRAFT_84675</name>
</gene>
<evidence type="ECO:0000259" key="2">
    <source>
        <dbReference type="Pfam" id="PF04909"/>
    </source>
</evidence>
<dbReference type="AlphaFoldDB" id="R0KQW2"/>
<dbReference type="GeneID" id="19405476"/>
<evidence type="ECO:0000313" key="4">
    <source>
        <dbReference type="Proteomes" id="UP000016935"/>
    </source>
</evidence>
<evidence type="ECO:0000256" key="1">
    <source>
        <dbReference type="ARBA" id="ARBA00038310"/>
    </source>
</evidence>
<reference evidence="3 4" key="1">
    <citation type="journal article" date="2012" name="PLoS Pathog.">
        <title>Diverse lifestyles and strategies of plant pathogenesis encoded in the genomes of eighteen Dothideomycetes fungi.</title>
        <authorList>
            <person name="Ohm R.A."/>
            <person name="Feau N."/>
            <person name="Henrissat B."/>
            <person name="Schoch C.L."/>
            <person name="Horwitz B.A."/>
            <person name="Barry K.W."/>
            <person name="Condon B.J."/>
            <person name="Copeland A.C."/>
            <person name="Dhillon B."/>
            <person name="Glaser F."/>
            <person name="Hesse C.N."/>
            <person name="Kosti I."/>
            <person name="LaButti K."/>
            <person name="Lindquist E.A."/>
            <person name="Lucas S."/>
            <person name="Salamov A.A."/>
            <person name="Bradshaw R.E."/>
            <person name="Ciuffetti L."/>
            <person name="Hamelin R.C."/>
            <person name="Kema G.H.J."/>
            <person name="Lawrence C."/>
            <person name="Scott J.A."/>
            <person name="Spatafora J.W."/>
            <person name="Turgeon B.G."/>
            <person name="de Wit P.J.G.M."/>
            <person name="Zhong S."/>
            <person name="Goodwin S.B."/>
            <person name="Grigoriev I.V."/>
        </authorList>
    </citation>
    <scope>NUCLEOTIDE SEQUENCE [LARGE SCALE GENOMIC DNA]</scope>
    <source>
        <strain evidence="4">28A</strain>
    </source>
</reference>
<accession>R0KQW2</accession>
<organism evidence="3 4">
    <name type="scientific">Exserohilum turcicum (strain 28A)</name>
    <name type="common">Northern leaf blight fungus</name>
    <name type="synonym">Setosphaeria turcica</name>
    <dbReference type="NCBI Taxonomy" id="671987"/>
    <lineage>
        <taxon>Eukaryota</taxon>
        <taxon>Fungi</taxon>
        <taxon>Dikarya</taxon>
        <taxon>Ascomycota</taxon>
        <taxon>Pezizomycotina</taxon>
        <taxon>Dothideomycetes</taxon>
        <taxon>Pleosporomycetidae</taxon>
        <taxon>Pleosporales</taxon>
        <taxon>Pleosporineae</taxon>
        <taxon>Pleosporaceae</taxon>
        <taxon>Exserohilum</taxon>
    </lineage>
</organism>
<proteinExistence type="inferred from homology"/>
<protein>
    <recommendedName>
        <fullName evidence="2">Amidohydrolase-related domain-containing protein</fullName>
    </recommendedName>
</protein>
<dbReference type="SUPFAM" id="SSF51556">
    <property type="entry name" value="Metallo-dependent hydrolases"/>
    <property type="match status" value="1"/>
</dbReference>
<dbReference type="PANTHER" id="PTHR43569:SF2">
    <property type="entry name" value="AMIDOHYDROLASE-RELATED DOMAIN-CONTAINING PROTEIN"/>
    <property type="match status" value="1"/>
</dbReference>
<dbReference type="HOGENOM" id="CLU_044590_1_0_1"/>
<dbReference type="Pfam" id="PF04909">
    <property type="entry name" value="Amidohydro_2"/>
    <property type="match status" value="1"/>
</dbReference>
<name>R0KQW2_EXST2</name>
<keyword evidence="4" id="KW-1185">Reference proteome</keyword>
<dbReference type="InterPro" id="IPR052350">
    <property type="entry name" value="Metallo-dep_Lactonases"/>
</dbReference>
<dbReference type="GO" id="GO:0016787">
    <property type="term" value="F:hydrolase activity"/>
    <property type="evidence" value="ECO:0007669"/>
    <property type="project" value="InterPro"/>
</dbReference>
<dbReference type="PANTHER" id="PTHR43569">
    <property type="entry name" value="AMIDOHYDROLASE"/>
    <property type="match status" value="1"/>
</dbReference>
<dbReference type="OrthoDB" id="2135488at2759"/>
<dbReference type="Gene3D" id="3.20.20.140">
    <property type="entry name" value="Metal-dependent hydrolases"/>
    <property type="match status" value="1"/>
</dbReference>
<reference evidence="3 4" key="2">
    <citation type="journal article" date="2013" name="PLoS Genet.">
        <title>Comparative genome structure, secondary metabolite, and effector coding capacity across Cochliobolus pathogens.</title>
        <authorList>
            <person name="Condon B.J."/>
            <person name="Leng Y."/>
            <person name="Wu D."/>
            <person name="Bushley K.E."/>
            <person name="Ohm R.A."/>
            <person name="Otillar R."/>
            <person name="Martin J."/>
            <person name="Schackwitz W."/>
            <person name="Grimwood J."/>
            <person name="MohdZainudin N."/>
            <person name="Xue C."/>
            <person name="Wang R."/>
            <person name="Manning V.A."/>
            <person name="Dhillon B."/>
            <person name="Tu Z.J."/>
            <person name="Steffenson B.J."/>
            <person name="Salamov A."/>
            <person name="Sun H."/>
            <person name="Lowry S."/>
            <person name="LaButti K."/>
            <person name="Han J."/>
            <person name="Copeland A."/>
            <person name="Lindquist E."/>
            <person name="Barry K."/>
            <person name="Schmutz J."/>
            <person name="Baker S.E."/>
            <person name="Ciuffetti L.M."/>
            <person name="Grigoriev I.V."/>
            <person name="Zhong S."/>
            <person name="Turgeon B.G."/>
        </authorList>
    </citation>
    <scope>NUCLEOTIDE SEQUENCE [LARGE SCALE GENOMIC DNA]</scope>
    <source>
        <strain evidence="4">28A</strain>
    </source>
</reference>
<comment type="similarity">
    <text evidence="1">Belongs to the metallo-dependent hydrolases superfamily.</text>
</comment>
<sequence>MSQSEQRILDTHIHLWPSTATSSSDHGWMTPDNALAKRHGISDYLSITSPPPSGFIYVETDRYLPSASPSDIPTSFFSSTPTAEAKEAVKAKLSEWAKQPLEEIKFLRRIAEAQPDPGDGFSEAEAQKMKGCVIYGPLHLAPPVFTTYLELAEETAGPVLWSKVVGFRYLLQGKGEGVVASMLSENEDGWISNLAALRRGRDGKGWCFDVGVDVHRYGYSAMDAVGKLIRRVREVEESEGVGKGRGVRFVINHLAKHPLSVSSPTPSPHWLSALSALTPDPQLSIKLSGALNEFKDAPTPADLPTLLTALSPFLDHALACFPHRAMFGSDWPVCNVGGPSGEAGNWGLWRDLLGLWMQEKGLGERERESVWWRAGCEVYGVEI</sequence>
<feature type="domain" description="Amidohydrolase-related" evidence="2">
    <location>
        <begin position="246"/>
        <end position="370"/>
    </location>
</feature>
<dbReference type="EMBL" id="KB908481">
    <property type="protein sequence ID" value="EOA91404.1"/>
    <property type="molecule type" value="Genomic_DNA"/>
</dbReference>
<dbReference type="RefSeq" id="XP_008020354.1">
    <property type="nucleotide sequence ID" value="XM_008022163.1"/>
</dbReference>
<dbReference type="InterPro" id="IPR006680">
    <property type="entry name" value="Amidohydro-rel"/>
</dbReference>
<dbReference type="Proteomes" id="UP000016935">
    <property type="component" value="Unassembled WGS sequence"/>
</dbReference>
<evidence type="ECO:0000313" key="3">
    <source>
        <dbReference type="EMBL" id="EOA91404.1"/>
    </source>
</evidence>
<dbReference type="eggNOG" id="ENOG502RZT7">
    <property type="taxonomic scope" value="Eukaryota"/>
</dbReference>
<dbReference type="InterPro" id="IPR032466">
    <property type="entry name" value="Metal_Hydrolase"/>
</dbReference>
<dbReference type="STRING" id="671987.R0KQW2"/>